<dbReference type="InterPro" id="IPR006860">
    <property type="entry name" value="FecR"/>
</dbReference>
<dbReference type="Pfam" id="PF04773">
    <property type="entry name" value="FecR"/>
    <property type="match status" value="1"/>
</dbReference>
<feature type="domain" description="FecR protein" evidence="2">
    <location>
        <begin position="129"/>
        <end position="220"/>
    </location>
</feature>
<accession>A0A174B4N8</accession>
<dbReference type="PANTHER" id="PTHR30273">
    <property type="entry name" value="PERIPLASMIC SIGNAL SENSOR AND SIGMA FACTOR ACTIVATOR FECR-RELATED"/>
    <property type="match status" value="1"/>
</dbReference>
<keyword evidence="1" id="KW-0472">Membrane</keyword>
<organism evidence="5 9">
    <name type="scientific">Parabacteroides distasonis</name>
    <dbReference type="NCBI Taxonomy" id="823"/>
    <lineage>
        <taxon>Bacteria</taxon>
        <taxon>Pseudomonadati</taxon>
        <taxon>Bacteroidota</taxon>
        <taxon>Bacteroidia</taxon>
        <taxon>Bacteroidales</taxon>
        <taxon>Tannerellaceae</taxon>
        <taxon>Parabacteroides</taxon>
    </lineage>
</organism>
<dbReference type="EMBL" id="QSJN01000005">
    <property type="protein sequence ID" value="RHD74922.1"/>
    <property type="molecule type" value="Genomic_DNA"/>
</dbReference>
<name>A0A174B4N8_PARDI</name>
<dbReference type="EMBL" id="WKMY01000003">
    <property type="protein sequence ID" value="MRY93022.1"/>
    <property type="molecule type" value="Genomic_DNA"/>
</dbReference>
<evidence type="ECO:0000313" key="4">
    <source>
        <dbReference type="EMBL" id="CUN95363.1"/>
    </source>
</evidence>
<dbReference type="InterPro" id="IPR012373">
    <property type="entry name" value="Ferrdict_sens_TM"/>
</dbReference>
<gene>
    <name evidence="6" type="ORF">DW782_09570</name>
    <name evidence="4" type="ORF">ERS852380_01297</name>
    <name evidence="5" type="ORF">GKD67_07240</name>
</gene>
<dbReference type="Pfam" id="PF16344">
    <property type="entry name" value="FecR_C"/>
    <property type="match status" value="1"/>
</dbReference>
<evidence type="ECO:0000313" key="7">
    <source>
        <dbReference type="Proteomes" id="UP000095455"/>
    </source>
</evidence>
<reference evidence="6 8" key="2">
    <citation type="submission" date="2018-08" db="EMBL/GenBank/DDBJ databases">
        <title>A genome reference for cultivated species of the human gut microbiota.</title>
        <authorList>
            <person name="Zou Y."/>
            <person name="Xue W."/>
            <person name="Luo G."/>
        </authorList>
    </citation>
    <scope>NUCLEOTIDE SEQUENCE [LARGE SCALE GENOMIC DNA]</scope>
    <source>
        <strain evidence="6 8">AM30-4</strain>
    </source>
</reference>
<dbReference type="AlphaFoldDB" id="A0A174B4N8"/>
<dbReference type="EMBL" id="CYYK01000004">
    <property type="protein sequence ID" value="CUN95363.1"/>
    <property type="molecule type" value="Genomic_DNA"/>
</dbReference>
<evidence type="ECO:0000259" key="2">
    <source>
        <dbReference type="Pfam" id="PF04773"/>
    </source>
</evidence>
<dbReference type="Proteomes" id="UP000284660">
    <property type="component" value="Unassembled WGS sequence"/>
</dbReference>
<dbReference type="GO" id="GO:0016989">
    <property type="term" value="F:sigma factor antagonist activity"/>
    <property type="evidence" value="ECO:0007669"/>
    <property type="project" value="TreeGrafter"/>
</dbReference>
<evidence type="ECO:0000256" key="1">
    <source>
        <dbReference type="SAM" id="Phobius"/>
    </source>
</evidence>
<comment type="caution">
    <text evidence="5">The sequence shown here is derived from an EMBL/GenBank/DDBJ whole genome shotgun (WGS) entry which is preliminary data.</text>
</comment>
<reference evidence="5 9" key="3">
    <citation type="journal article" date="2019" name="Nat. Med.">
        <title>A library of human gut bacterial isolates paired with longitudinal multiomics data enables mechanistic microbiome research.</title>
        <authorList>
            <person name="Poyet M."/>
            <person name="Groussin M."/>
            <person name="Gibbons S.M."/>
            <person name="Avila-Pacheco J."/>
            <person name="Jiang X."/>
            <person name="Kearney S.M."/>
            <person name="Perrotta A.R."/>
            <person name="Berdy B."/>
            <person name="Zhao S."/>
            <person name="Lieberman T.D."/>
            <person name="Swanson P.K."/>
            <person name="Smith M."/>
            <person name="Roesemann S."/>
            <person name="Alexander J.E."/>
            <person name="Rich S.A."/>
            <person name="Livny J."/>
            <person name="Vlamakis H."/>
            <person name="Clish C."/>
            <person name="Bullock K."/>
            <person name="Deik A."/>
            <person name="Scott J."/>
            <person name="Pierce K.A."/>
            <person name="Xavier R.J."/>
            <person name="Alm E.J."/>
        </authorList>
    </citation>
    <scope>NUCLEOTIDE SEQUENCE [LARGE SCALE GENOMIC DNA]</scope>
    <source>
        <strain evidence="5 9">BIOML-A9</strain>
    </source>
</reference>
<dbReference type="RefSeq" id="WP_008780727.1">
    <property type="nucleotide sequence ID" value="NZ_CABMKT010000001.1"/>
</dbReference>
<evidence type="ECO:0000259" key="3">
    <source>
        <dbReference type="Pfam" id="PF16344"/>
    </source>
</evidence>
<evidence type="ECO:0000313" key="5">
    <source>
        <dbReference type="EMBL" id="MRY93022.1"/>
    </source>
</evidence>
<dbReference type="Proteomes" id="UP000095455">
    <property type="component" value="Unassembled WGS sequence"/>
</dbReference>
<proteinExistence type="predicted"/>
<feature type="transmembrane region" description="Helical" evidence="1">
    <location>
        <begin position="92"/>
        <end position="113"/>
    </location>
</feature>
<dbReference type="InterPro" id="IPR032508">
    <property type="entry name" value="FecR_C"/>
</dbReference>
<dbReference type="Proteomes" id="UP000461276">
    <property type="component" value="Unassembled WGS sequence"/>
</dbReference>
<dbReference type="PANTHER" id="PTHR30273:SF2">
    <property type="entry name" value="PROTEIN FECR"/>
    <property type="match status" value="1"/>
</dbReference>
<evidence type="ECO:0000313" key="6">
    <source>
        <dbReference type="EMBL" id="RHD74922.1"/>
    </source>
</evidence>
<protein>
    <submittedName>
        <fullName evidence="5">DUF4974 domain-containing protein</fullName>
    </submittedName>
    <submittedName>
        <fullName evidence="4">Fec operon regulator FecR</fullName>
    </submittedName>
</protein>
<reference evidence="4 7" key="1">
    <citation type="submission" date="2015-09" db="EMBL/GenBank/DDBJ databases">
        <authorList>
            <consortium name="Pathogen Informatics"/>
        </authorList>
    </citation>
    <scope>NUCLEOTIDE SEQUENCE [LARGE SCALE GENOMIC DNA]</scope>
    <source>
        <strain evidence="4 7">2789STDY5608822</strain>
    </source>
</reference>
<dbReference type="DNASU" id="5307619"/>
<evidence type="ECO:0000313" key="9">
    <source>
        <dbReference type="Proteomes" id="UP000461276"/>
    </source>
</evidence>
<dbReference type="Gene3D" id="3.55.50.30">
    <property type="match status" value="1"/>
</dbReference>
<feature type="domain" description="Protein FecR C-terminal" evidence="3">
    <location>
        <begin position="267"/>
        <end position="334"/>
    </location>
</feature>
<keyword evidence="1" id="KW-1133">Transmembrane helix</keyword>
<dbReference type="FunFam" id="2.60.120.1440:FF:000001">
    <property type="entry name" value="Putative anti-sigma factor"/>
    <property type="match status" value="1"/>
</dbReference>
<keyword evidence="1" id="KW-0812">Transmembrane</keyword>
<dbReference type="Gene3D" id="2.60.120.1440">
    <property type="match status" value="1"/>
</dbReference>
<sequence>MCIPYKKGIMQESHTYYLLSKYMDHTISTEELKTLRLLVNLSDDDELSLSLSLLWENGRPFEEVDERIIRDMFSGIQNRTRKERFVMVFRKLARIAAILLIPLLSVLSGYLYFNPVNQEEGIGNLVVHADRGERSGVTLPDGTQVKLNAESSLSYTHDFGRELRQVNLEGEAYFEVTRNEDKPFVVHTKYLDIEVLGTSFNVYSYERENVMEMALISGRIKIQTCSEPSRVVYLKPNEKALFNKESGIITVEKTDNRFETAWLRGDLVFRSTTLSDVLAKLERRYGVNIHLNDSSLANDLFTGNFDSEYIVEVMDLLERHYDFTYDVRGDDIFIHP</sequence>
<evidence type="ECO:0000313" key="8">
    <source>
        <dbReference type="Proteomes" id="UP000284660"/>
    </source>
</evidence>